<keyword evidence="1" id="KW-0175">Coiled coil</keyword>
<dbReference type="Gene3D" id="2.40.160.10">
    <property type="entry name" value="Porin"/>
    <property type="match status" value="1"/>
</dbReference>
<reference evidence="3" key="2">
    <citation type="journal article" date="2020" name="Microorganisms">
        <title>Osmotic Adaptation and Compatible Solute Biosynthesis of Phototrophic Bacteria as Revealed from Genome Analyses.</title>
        <authorList>
            <person name="Imhoff J.F."/>
            <person name="Rahn T."/>
            <person name="Kunzel S."/>
            <person name="Keller A."/>
            <person name="Neulinger S.C."/>
        </authorList>
    </citation>
    <scope>NUCLEOTIDE SEQUENCE</scope>
    <source>
        <strain evidence="3">DSM 4395</strain>
    </source>
</reference>
<sequence>MKTQRLSWAIALALGAGTSGQVTAQTLEERVRRLEQENREQAAAIDQQQRTIVQQKQQLEGSPQRVEQLEEALDTKRDTSASLGGWIENIEIGGLIEVEGVYVDPDEGSSESDLVLATFELGIAAQVTDWVEAMASLLYEEDDTDLEVDLAMITIANPDVTPVFFTAGQFYVPFGAYETNLVSDPLTLEIGESRETAAQLGFVYQGFSGSAYAFNGDNKVNGDNHIDSWGANLAFAQEREDLVWTIGAGYINDLGDSDTLQDSVADNRAARQLEIEELRPEEAEQFSLDPTERTGGWTANLGLVYRDFNLIGEYLSATERFDPDSLSFKNKGAEPAAWNIELGYNFEAFGKESVAAVAYQGSSEAVNLELPETRWAFGWSIGLFDGTALSFEYAHDKDYSTRDGGTGNNSNAFVAQLAVEF</sequence>
<dbReference type="SUPFAM" id="SSF56935">
    <property type="entry name" value="Porins"/>
    <property type="match status" value="1"/>
</dbReference>
<dbReference type="NCBIfam" id="NF033652">
    <property type="entry name" value="LbtU_sider_porin"/>
    <property type="match status" value="1"/>
</dbReference>
<evidence type="ECO:0008006" key="5">
    <source>
        <dbReference type="Google" id="ProtNLM"/>
    </source>
</evidence>
<feature type="signal peptide" evidence="2">
    <location>
        <begin position="1"/>
        <end position="24"/>
    </location>
</feature>
<evidence type="ECO:0000256" key="1">
    <source>
        <dbReference type="SAM" id="Coils"/>
    </source>
</evidence>
<keyword evidence="2" id="KW-0732">Signal</keyword>
<evidence type="ECO:0000256" key="2">
    <source>
        <dbReference type="SAM" id="SignalP"/>
    </source>
</evidence>
<reference evidence="3" key="1">
    <citation type="submission" date="2017-05" db="EMBL/GenBank/DDBJ databases">
        <authorList>
            <person name="Imhoff J.F."/>
            <person name="Rahn T."/>
            <person name="Kuenzel S."/>
            <person name="Neulinger S.C."/>
        </authorList>
    </citation>
    <scope>NUCLEOTIDE SEQUENCE</scope>
    <source>
        <strain evidence="3">DSM 4395</strain>
    </source>
</reference>
<protein>
    <recommendedName>
        <fullName evidence="5">LbtU family siderophore porin</fullName>
    </recommendedName>
</protein>
<comment type="caution">
    <text evidence="3">The sequence shown here is derived from an EMBL/GenBank/DDBJ whole genome shotgun (WGS) entry which is preliminary data.</text>
</comment>
<dbReference type="AlphaFoldDB" id="A0AAJ0UIK7"/>
<name>A0AAJ0UIK7_HALSE</name>
<gene>
    <name evidence="3" type="ORF">CCR82_16935</name>
</gene>
<organism evidence="3 4">
    <name type="scientific">Halochromatium salexigens</name>
    <name type="common">Chromatium salexigens</name>
    <dbReference type="NCBI Taxonomy" id="49447"/>
    <lineage>
        <taxon>Bacteria</taxon>
        <taxon>Pseudomonadati</taxon>
        <taxon>Pseudomonadota</taxon>
        <taxon>Gammaproteobacteria</taxon>
        <taxon>Chromatiales</taxon>
        <taxon>Chromatiaceae</taxon>
        <taxon>Halochromatium</taxon>
    </lineage>
</organism>
<dbReference type="Proteomes" id="UP001296967">
    <property type="component" value="Unassembled WGS sequence"/>
</dbReference>
<dbReference type="InterPro" id="IPR023614">
    <property type="entry name" value="Porin_dom_sf"/>
</dbReference>
<feature type="chain" id="PRO_5042587099" description="LbtU family siderophore porin" evidence="2">
    <location>
        <begin position="25"/>
        <end position="421"/>
    </location>
</feature>
<keyword evidence="4" id="KW-1185">Reference proteome</keyword>
<accession>A0AAJ0UIK7</accession>
<evidence type="ECO:0000313" key="3">
    <source>
        <dbReference type="EMBL" id="MBK5932172.1"/>
    </source>
</evidence>
<evidence type="ECO:0000313" key="4">
    <source>
        <dbReference type="Proteomes" id="UP001296967"/>
    </source>
</evidence>
<proteinExistence type="predicted"/>
<feature type="coiled-coil region" evidence="1">
    <location>
        <begin position="24"/>
        <end position="51"/>
    </location>
</feature>
<dbReference type="EMBL" id="NHSF01000078">
    <property type="protein sequence ID" value="MBK5932172.1"/>
    <property type="molecule type" value="Genomic_DNA"/>
</dbReference>
<dbReference type="RefSeq" id="WP_201247014.1">
    <property type="nucleotide sequence ID" value="NZ_NHSF01000078.1"/>
</dbReference>